<dbReference type="AlphaFoldDB" id="A0AAV0JNW0"/>
<dbReference type="EMBL" id="CAMGYJ010000005">
    <property type="protein sequence ID" value="CAI0410563.1"/>
    <property type="molecule type" value="Genomic_DNA"/>
</dbReference>
<dbReference type="EMBL" id="CAMGYJ010000005">
    <property type="protein sequence ID" value="CAI0410550.1"/>
    <property type="molecule type" value="Genomic_DNA"/>
</dbReference>
<evidence type="ECO:0000313" key="2">
    <source>
        <dbReference type="EMBL" id="CAI0410563.1"/>
    </source>
</evidence>
<keyword evidence="3" id="KW-1185">Reference proteome</keyword>
<evidence type="ECO:0000313" key="3">
    <source>
        <dbReference type="Proteomes" id="UP001154282"/>
    </source>
</evidence>
<sequence>MSSDPATDLWLGSMSFGVVAGGGLRSRSGETWAFTRNREDPCTSILDPTLFFISSSYEFSPLTIVKVGKLDPSEANTKLCSIFNGEPKRRPTKSFAVKLRIYEPKVWLYICAYV</sequence>
<comment type="caution">
    <text evidence="2">The sequence shown here is derived from an EMBL/GenBank/DDBJ whole genome shotgun (WGS) entry which is preliminary data.</text>
</comment>
<evidence type="ECO:0000313" key="1">
    <source>
        <dbReference type="EMBL" id="CAI0410550.1"/>
    </source>
</evidence>
<reference evidence="2" key="1">
    <citation type="submission" date="2022-08" db="EMBL/GenBank/DDBJ databases">
        <authorList>
            <person name="Gutierrez-Valencia J."/>
        </authorList>
    </citation>
    <scope>NUCLEOTIDE SEQUENCE</scope>
</reference>
<proteinExistence type="predicted"/>
<name>A0AAV0JNW0_9ROSI</name>
<gene>
    <name evidence="1" type="ORF">LITE_LOCUS14815</name>
    <name evidence="2" type="ORF">LITE_LOCUS14822</name>
</gene>
<protein>
    <submittedName>
        <fullName evidence="2">Uncharacterized protein</fullName>
    </submittedName>
</protein>
<accession>A0AAV0JNW0</accession>
<dbReference type="Proteomes" id="UP001154282">
    <property type="component" value="Unassembled WGS sequence"/>
</dbReference>
<organism evidence="2 3">
    <name type="scientific">Linum tenue</name>
    <dbReference type="NCBI Taxonomy" id="586396"/>
    <lineage>
        <taxon>Eukaryota</taxon>
        <taxon>Viridiplantae</taxon>
        <taxon>Streptophyta</taxon>
        <taxon>Embryophyta</taxon>
        <taxon>Tracheophyta</taxon>
        <taxon>Spermatophyta</taxon>
        <taxon>Magnoliopsida</taxon>
        <taxon>eudicotyledons</taxon>
        <taxon>Gunneridae</taxon>
        <taxon>Pentapetalae</taxon>
        <taxon>rosids</taxon>
        <taxon>fabids</taxon>
        <taxon>Malpighiales</taxon>
        <taxon>Linaceae</taxon>
        <taxon>Linum</taxon>
    </lineage>
</organism>